<dbReference type="EMBL" id="VUNS01000020">
    <property type="protein sequence ID" value="MST98552.1"/>
    <property type="molecule type" value="Genomic_DNA"/>
</dbReference>
<sequence length="210" mass="23713">MTNANSCRFGKMHLTLDRASLLVEERSGSGEARYTVSLRKQFPVLSYSCRADRFWRIMRWAGLAAGVILIPTAVAVAGWSDSLSIWTGLFGAGGLILFLLSFSSPPGSVSGRCRREAFWYLSEYEKNNCFYIPAPRRVSAEQKAFLAELEEALKRYSQFETMLESITCGWQPEAFEILERLRVEGLLSDEEFVAGKKERIERITNSDSGR</sequence>
<keyword evidence="1" id="KW-0812">Transmembrane</keyword>
<keyword evidence="3" id="KW-1185">Reference proteome</keyword>
<dbReference type="Proteomes" id="UP000435649">
    <property type="component" value="Unassembled WGS sequence"/>
</dbReference>
<gene>
    <name evidence="2" type="ORF">FYJ85_16055</name>
</gene>
<organism evidence="2 3">
    <name type="scientific">Victivallis lenta</name>
    <dbReference type="NCBI Taxonomy" id="2606640"/>
    <lineage>
        <taxon>Bacteria</taxon>
        <taxon>Pseudomonadati</taxon>
        <taxon>Lentisphaerota</taxon>
        <taxon>Lentisphaeria</taxon>
        <taxon>Victivallales</taxon>
        <taxon>Victivallaceae</taxon>
        <taxon>Victivallis</taxon>
    </lineage>
</organism>
<evidence type="ECO:0000313" key="2">
    <source>
        <dbReference type="EMBL" id="MST98552.1"/>
    </source>
</evidence>
<keyword evidence="1" id="KW-1133">Transmembrane helix</keyword>
<feature type="transmembrane region" description="Helical" evidence="1">
    <location>
        <begin position="60"/>
        <end position="79"/>
    </location>
</feature>
<evidence type="ECO:0000313" key="3">
    <source>
        <dbReference type="Proteomes" id="UP000435649"/>
    </source>
</evidence>
<name>A0A844G6N2_9BACT</name>
<reference evidence="2 3" key="1">
    <citation type="submission" date="2019-08" db="EMBL/GenBank/DDBJ databases">
        <title>In-depth cultivation of the pig gut microbiome towards novel bacterial diversity and tailored functional studies.</title>
        <authorList>
            <person name="Wylensek D."/>
            <person name="Hitch T.C.A."/>
            <person name="Clavel T."/>
        </authorList>
    </citation>
    <scope>NUCLEOTIDE SEQUENCE [LARGE SCALE GENOMIC DNA]</scope>
    <source>
        <strain evidence="2 3">BBE-744-WT-12</strain>
    </source>
</reference>
<dbReference type="RefSeq" id="WP_154419508.1">
    <property type="nucleotide sequence ID" value="NZ_CALXOB010000051.1"/>
</dbReference>
<proteinExistence type="predicted"/>
<evidence type="ECO:0000256" key="1">
    <source>
        <dbReference type="SAM" id="Phobius"/>
    </source>
</evidence>
<comment type="caution">
    <text evidence="2">The sequence shown here is derived from an EMBL/GenBank/DDBJ whole genome shotgun (WGS) entry which is preliminary data.</text>
</comment>
<dbReference type="AlphaFoldDB" id="A0A844G6N2"/>
<protein>
    <submittedName>
        <fullName evidence="2">DUF3325 domain-containing protein</fullName>
    </submittedName>
</protein>
<feature type="transmembrane region" description="Helical" evidence="1">
    <location>
        <begin position="85"/>
        <end position="102"/>
    </location>
</feature>
<keyword evidence="1" id="KW-0472">Membrane</keyword>
<accession>A0A844G6N2</accession>